<gene>
    <name evidence="6" type="ORF">H9850_02000</name>
</gene>
<dbReference type="PANTHER" id="PTHR42960:SF1">
    <property type="entry name" value="YCF46 PROTEIN"/>
    <property type="match status" value="1"/>
</dbReference>
<dbReference type="Pfam" id="PF17862">
    <property type="entry name" value="AAA_lid_3"/>
    <property type="match status" value="1"/>
</dbReference>
<dbReference type="InterPro" id="IPR027417">
    <property type="entry name" value="P-loop_NTPase"/>
</dbReference>
<evidence type="ECO:0000256" key="4">
    <source>
        <dbReference type="ARBA" id="ARBA00040480"/>
    </source>
</evidence>
<dbReference type="InterPro" id="IPR041569">
    <property type="entry name" value="AAA_lid_3"/>
</dbReference>
<reference evidence="6" key="2">
    <citation type="submission" date="2021-04" db="EMBL/GenBank/DDBJ databases">
        <authorList>
            <person name="Gilroy R."/>
        </authorList>
    </citation>
    <scope>NUCLEOTIDE SEQUENCE</scope>
    <source>
        <strain evidence="6">USASDec5-558</strain>
    </source>
</reference>
<accession>A0A9D2B0R9</accession>
<sequence>MRTELATLLNNYQEAHRSLFYLQSFDLSVVAQIIERMQQLSSGNTFKVKVFNPAFGAFELKNPLIYPATASANNAAPDLLHFLQESHEQELNFAYTRAEGIAADEVKLSDPEQVLVLVLQDCHDLLQPQHPQSGAISACLKGIADSSRFIDHYQVIVLMVSPVMVLPPAIEEYITLLDMPIPEYHEISKIIDNYAKAMGITIDEDTSQVLSRSFKGLNAYQIRQILNLAYHNGGEISLHDQVLILQEKAQVIRKSGFLELMNFSETMDDIGGLENLKEWLNVKEKIYKNFDKAIRFGVDAPKGILIFGMPGCGKSLCAKATANKFGLPLTRLDVGRLLGKYVGESEQNMRKALALAEAISPCVLWIDELEKAFAGVGSGGSHEVTTRLFGQFLTWMQEKESSVFIVATANNIKMLPPEFMRKGRFDEIFFVDLPNADERQQIIKIHLKKRKKWNFKINTNELVEKTEGYSGADLETVVKTAIEAAFVRSLQSSDGNYELTSQDLLDAQKSIKSISQSMSKQIEELKDSCKDYDIRSASKSK</sequence>
<dbReference type="GO" id="GO:0016887">
    <property type="term" value="F:ATP hydrolysis activity"/>
    <property type="evidence" value="ECO:0007669"/>
    <property type="project" value="InterPro"/>
</dbReference>
<dbReference type="GO" id="GO:0005524">
    <property type="term" value="F:ATP binding"/>
    <property type="evidence" value="ECO:0007669"/>
    <property type="project" value="UniProtKB-KW"/>
</dbReference>
<evidence type="ECO:0000313" key="7">
    <source>
        <dbReference type="Proteomes" id="UP000886829"/>
    </source>
</evidence>
<comment type="similarity">
    <text evidence="3">Belongs to the AAA ATPase family. Highly divergent.</text>
</comment>
<evidence type="ECO:0000256" key="3">
    <source>
        <dbReference type="ARBA" id="ARBA00038088"/>
    </source>
</evidence>
<dbReference type="InterPro" id="IPR003593">
    <property type="entry name" value="AAA+_ATPase"/>
</dbReference>
<dbReference type="CDD" id="cd19507">
    <property type="entry name" value="RecA-like_Ycf46-like"/>
    <property type="match status" value="1"/>
</dbReference>
<organism evidence="6 7">
    <name type="scientific">Candidatus Anaerobiospirillum pullistercoris</name>
    <dbReference type="NCBI Taxonomy" id="2838452"/>
    <lineage>
        <taxon>Bacteria</taxon>
        <taxon>Pseudomonadati</taxon>
        <taxon>Pseudomonadota</taxon>
        <taxon>Gammaproteobacteria</taxon>
        <taxon>Aeromonadales</taxon>
        <taxon>Succinivibrionaceae</taxon>
        <taxon>Anaerobiospirillum</taxon>
    </lineage>
</organism>
<evidence type="ECO:0000313" key="6">
    <source>
        <dbReference type="EMBL" id="HIX56229.1"/>
    </source>
</evidence>
<proteinExistence type="inferred from homology"/>
<dbReference type="InterPro" id="IPR003959">
    <property type="entry name" value="ATPase_AAA_core"/>
</dbReference>
<keyword evidence="2" id="KW-0067">ATP-binding</keyword>
<comment type="caution">
    <text evidence="6">The sequence shown here is derived from an EMBL/GenBank/DDBJ whole genome shotgun (WGS) entry which is preliminary data.</text>
</comment>
<dbReference type="SUPFAM" id="SSF52540">
    <property type="entry name" value="P-loop containing nucleoside triphosphate hydrolases"/>
    <property type="match status" value="2"/>
</dbReference>
<evidence type="ECO:0000259" key="5">
    <source>
        <dbReference type="SMART" id="SM00382"/>
    </source>
</evidence>
<dbReference type="Gene3D" id="1.10.8.60">
    <property type="match status" value="1"/>
</dbReference>
<evidence type="ECO:0000256" key="1">
    <source>
        <dbReference type="ARBA" id="ARBA00022741"/>
    </source>
</evidence>
<dbReference type="SMART" id="SM00382">
    <property type="entry name" value="AAA"/>
    <property type="match status" value="1"/>
</dbReference>
<name>A0A9D2B0R9_9GAMM</name>
<evidence type="ECO:0000256" key="2">
    <source>
        <dbReference type="ARBA" id="ARBA00022840"/>
    </source>
</evidence>
<keyword evidence="1" id="KW-0547">Nucleotide-binding</keyword>
<feature type="domain" description="AAA+ ATPase" evidence="5">
    <location>
        <begin position="300"/>
        <end position="435"/>
    </location>
</feature>
<dbReference type="EMBL" id="DXEV01000038">
    <property type="protein sequence ID" value="HIX56229.1"/>
    <property type="molecule type" value="Genomic_DNA"/>
</dbReference>
<dbReference type="PANTHER" id="PTHR42960">
    <property type="entry name" value="YCF46 PROTEIN"/>
    <property type="match status" value="1"/>
</dbReference>
<reference evidence="6" key="1">
    <citation type="journal article" date="2021" name="PeerJ">
        <title>Extensive microbial diversity within the chicken gut microbiome revealed by metagenomics and culture.</title>
        <authorList>
            <person name="Gilroy R."/>
            <person name="Ravi A."/>
            <person name="Getino M."/>
            <person name="Pursley I."/>
            <person name="Horton D.L."/>
            <person name="Alikhan N.F."/>
            <person name="Baker D."/>
            <person name="Gharbi K."/>
            <person name="Hall N."/>
            <person name="Watson M."/>
            <person name="Adriaenssens E.M."/>
            <person name="Foster-Nyarko E."/>
            <person name="Jarju S."/>
            <person name="Secka A."/>
            <person name="Antonio M."/>
            <person name="Oren A."/>
            <person name="Chaudhuri R.R."/>
            <person name="La Ragione R."/>
            <person name="Hildebrand F."/>
            <person name="Pallen M.J."/>
        </authorList>
    </citation>
    <scope>NUCLEOTIDE SEQUENCE</scope>
    <source>
        <strain evidence="6">USASDec5-558</strain>
    </source>
</reference>
<protein>
    <recommendedName>
        <fullName evidence="4">Uncharacterized AAA domain-containing protein ycf46</fullName>
    </recommendedName>
</protein>
<dbReference type="Gene3D" id="3.40.50.300">
    <property type="entry name" value="P-loop containing nucleotide triphosphate hydrolases"/>
    <property type="match status" value="1"/>
</dbReference>
<dbReference type="Pfam" id="PF00004">
    <property type="entry name" value="AAA"/>
    <property type="match status" value="1"/>
</dbReference>
<dbReference type="AlphaFoldDB" id="A0A9D2B0R9"/>
<dbReference type="InterPro" id="IPR052381">
    <property type="entry name" value="AAA_domain_protein"/>
</dbReference>
<dbReference type="Proteomes" id="UP000886829">
    <property type="component" value="Unassembled WGS sequence"/>
</dbReference>